<name>A0A179DJ16_9SPHI</name>
<organism evidence="1 2">
    <name type="scientific">Pedobacter psychrophilus</name>
    <dbReference type="NCBI Taxonomy" id="1826909"/>
    <lineage>
        <taxon>Bacteria</taxon>
        <taxon>Pseudomonadati</taxon>
        <taxon>Bacteroidota</taxon>
        <taxon>Sphingobacteriia</taxon>
        <taxon>Sphingobacteriales</taxon>
        <taxon>Sphingobacteriaceae</taxon>
        <taxon>Pedobacter</taxon>
    </lineage>
</organism>
<proteinExistence type="predicted"/>
<protein>
    <submittedName>
        <fullName evidence="1">Uncharacterized protein</fullName>
    </submittedName>
</protein>
<comment type="caution">
    <text evidence="1">The sequence shown here is derived from an EMBL/GenBank/DDBJ whole genome shotgun (WGS) entry which is preliminary data.</text>
</comment>
<accession>A0A179DJ16</accession>
<reference evidence="1 2" key="1">
    <citation type="submission" date="2016-04" db="EMBL/GenBank/DDBJ databases">
        <authorList>
            <person name="Evans L.H."/>
            <person name="Alamgir A."/>
            <person name="Owens N."/>
            <person name="Weber N.D."/>
            <person name="Virtaneva K."/>
            <person name="Barbian K."/>
            <person name="Babar A."/>
            <person name="Rosenke K."/>
        </authorList>
    </citation>
    <scope>NUCLEOTIDE SEQUENCE [LARGE SCALE GENOMIC DNA]</scope>
    <source>
        <strain evidence="1 2">CCM 8644</strain>
    </source>
</reference>
<evidence type="ECO:0000313" key="2">
    <source>
        <dbReference type="Proteomes" id="UP000078459"/>
    </source>
</evidence>
<gene>
    <name evidence="1" type="ORF">A5893_17410</name>
</gene>
<dbReference type="AlphaFoldDB" id="A0A179DJ16"/>
<dbReference type="Proteomes" id="UP000078459">
    <property type="component" value="Unassembled WGS sequence"/>
</dbReference>
<reference evidence="1 2" key="2">
    <citation type="submission" date="2016-06" db="EMBL/GenBank/DDBJ databases">
        <title>Pedobacter psychrophilus sp. nov., isolated from Antarctic fragmentary rock.</title>
        <authorList>
            <person name="Svec P."/>
        </authorList>
    </citation>
    <scope>NUCLEOTIDE SEQUENCE [LARGE SCALE GENOMIC DNA]</scope>
    <source>
        <strain evidence="1 2">CCM 8644</strain>
    </source>
</reference>
<sequence>MKPFTLIFISTLLLTGVCYSQTKSFQVILSPYQNDHPTEVDEPQIYRLRKQALNADFNIVKLTNLDNHRKDSISLREIFEPVNGNYIYYQFVSTFNGRALVFPGEDLKDSIKIFHDILIVKTNNQNEIIDAFQYTLEWAERPCQYDLYKSSNTSNVTLTENMEISTLKFVRTEYWDENDKFLKEKGTIKMK</sequence>
<evidence type="ECO:0000313" key="1">
    <source>
        <dbReference type="EMBL" id="OAQ40928.1"/>
    </source>
</evidence>
<dbReference type="OrthoDB" id="713342at2"/>
<keyword evidence="2" id="KW-1185">Reference proteome</keyword>
<dbReference type="EMBL" id="LWHJ01000021">
    <property type="protein sequence ID" value="OAQ40928.1"/>
    <property type="molecule type" value="Genomic_DNA"/>
</dbReference>